<evidence type="ECO:0000256" key="8">
    <source>
        <dbReference type="ARBA" id="ARBA00023065"/>
    </source>
</evidence>
<feature type="transmembrane region" description="Helical" evidence="13">
    <location>
        <begin position="60"/>
        <end position="79"/>
    </location>
</feature>
<keyword evidence="9 13" id="KW-0472">Membrane</keyword>
<keyword evidence="7" id="KW-0915">Sodium</keyword>
<keyword evidence="8 12" id="KW-0406">Ion transport</keyword>
<organism evidence="14">
    <name type="scientific">Darwinula stevensoni</name>
    <dbReference type="NCBI Taxonomy" id="69355"/>
    <lineage>
        <taxon>Eukaryota</taxon>
        <taxon>Metazoa</taxon>
        <taxon>Ecdysozoa</taxon>
        <taxon>Arthropoda</taxon>
        <taxon>Crustacea</taxon>
        <taxon>Oligostraca</taxon>
        <taxon>Ostracoda</taxon>
        <taxon>Podocopa</taxon>
        <taxon>Podocopida</taxon>
        <taxon>Darwinulocopina</taxon>
        <taxon>Darwinuloidea</taxon>
        <taxon>Darwinulidae</taxon>
        <taxon>Darwinula</taxon>
    </lineage>
</organism>
<dbReference type="OrthoDB" id="6502088at2759"/>
<dbReference type="EMBL" id="LR899782">
    <property type="protein sequence ID" value="CAD7242422.1"/>
    <property type="molecule type" value="Genomic_DNA"/>
</dbReference>
<keyword evidence="10 12" id="KW-0739">Sodium transport</keyword>
<evidence type="ECO:0000256" key="13">
    <source>
        <dbReference type="SAM" id="Phobius"/>
    </source>
</evidence>
<evidence type="ECO:0000256" key="11">
    <source>
        <dbReference type="ARBA" id="ARBA00023303"/>
    </source>
</evidence>
<evidence type="ECO:0000256" key="2">
    <source>
        <dbReference type="ARBA" id="ARBA00007193"/>
    </source>
</evidence>
<dbReference type="EMBL" id="CAJPEV010000265">
    <property type="protein sequence ID" value="CAG0883166.1"/>
    <property type="molecule type" value="Genomic_DNA"/>
</dbReference>
<evidence type="ECO:0000313" key="15">
    <source>
        <dbReference type="Proteomes" id="UP000677054"/>
    </source>
</evidence>
<keyword evidence="11 12" id="KW-0407">Ion channel</keyword>
<evidence type="ECO:0000256" key="9">
    <source>
        <dbReference type="ARBA" id="ARBA00023136"/>
    </source>
</evidence>
<evidence type="ECO:0000256" key="4">
    <source>
        <dbReference type="ARBA" id="ARBA00022461"/>
    </source>
</evidence>
<dbReference type="PANTHER" id="PTHR11690">
    <property type="entry name" value="AMILORIDE-SENSITIVE SODIUM CHANNEL-RELATED"/>
    <property type="match status" value="1"/>
</dbReference>
<evidence type="ECO:0000256" key="1">
    <source>
        <dbReference type="ARBA" id="ARBA00004141"/>
    </source>
</evidence>
<dbReference type="InterPro" id="IPR001873">
    <property type="entry name" value="ENaC"/>
</dbReference>
<protein>
    <submittedName>
        <fullName evidence="14">Uncharacterized protein</fullName>
    </submittedName>
</protein>
<keyword evidence="15" id="KW-1185">Reference proteome</keyword>
<name>A0A7R8X2B0_9CRUS</name>
<reference evidence="14" key="1">
    <citation type="submission" date="2020-11" db="EMBL/GenBank/DDBJ databases">
        <authorList>
            <person name="Tran Van P."/>
        </authorList>
    </citation>
    <scope>NUCLEOTIDE SEQUENCE</scope>
</reference>
<dbReference type="AlphaFoldDB" id="A0A7R8X2B0"/>
<evidence type="ECO:0000256" key="6">
    <source>
        <dbReference type="ARBA" id="ARBA00022989"/>
    </source>
</evidence>
<keyword evidence="5 12" id="KW-0812">Transmembrane</keyword>
<keyword evidence="6 13" id="KW-1133">Transmembrane helix</keyword>
<evidence type="ECO:0000256" key="10">
    <source>
        <dbReference type="ARBA" id="ARBA00023201"/>
    </source>
</evidence>
<keyword evidence="3 12" id="KW-0813">Transport</keyword>
<proteinExistence type="inferred from homology"/>
<evidence type="ECO:0000256" key="5">
    <source>
        <dbReference type="ARBA" id="ARBA00022692"/>
    </source>
</evidence>
<sequence length="463" mass="52855">MCSIQVESWAREEASKYVPAQKRQGESKVDVMRNPYMGAMREWQRVSLRQDWSRRTKRRLVFKAVVILVCLVIALRQVISLIDDYLSSTTTTSHIAKIVDKIPAPAFTFCPKPTLKASFKGSANNQFSALKNASVSLTEFISHAPFEGLNFTSVSSANGETTFVLVNGSWSERTFWEVGDVRNPPEIFKCFTLALRDEMPAGTTNRVYNSMYFIFDFTSISKSKHEEIPSLVEVYIHEQAEKFSNLGLMAIENAFVFKNTTANLFIRSDYARKLKKRRRPCIMHKGHSYVRCMENCFWGWVQSRPQLPCLDPILITKEVNLTKPVCLDPNNSKVMLEELEKARKYFMDPESELGKNCSCPKRCHRSIYYIFPESNSNGFKVSEFSRNTGSATLFFNFPSRRVSTFVEQEKTTILELLSDIGGIVGICLGVSIVTIFDLVDWACSRIRCKLLSCRKKIVRGSNH</sequence>
<evidence type="ECO:0000313" key="14">
    <source>
        <dbReference type="EMBL" id="CAD7242422.1"/>
    </source>
</evidence>
<evidence type="ECO:0000256" key="3">
    <source>
        <dbReference type="ARBA" id="ARBA00022448"/>
    </source>
</evidence>
<dbReference type="PRINTS" id="PR01078">
    <property type="entry name" value="AMINACHANNEL"/>
</dbReference>
<dbReference type="Pfam" id="PF00858">
    <property type="entry name" value="ASC"/>
    <property type="match status" value="1"/>
</dbReference>
<dbReference type="GO" id="GO:0015280">
    <property type="term" value="F:ligand-gated sodium channel activity"/>
    <property type="evidence" value="ECO:0007669"/>
    <property type="project" value="TreeGrafter"/>
</dbReference>
<accession>A0A7R8X2B0</accession>
<comment type="similarity">
    <text evidence="2 12">Belongs to the amiloride-sensitive sodium channel (TC 1.A.6) family.</text>
</comment>
<evidence type="ECO:0000256" key="7">
    <source>
        <dbReference type="ARBA" id="ARBA00023053"/>
    </source>
</evidence>
<keyword evidence="4 12" id="KW-0894">Sodium channel</keyword>
<dbReference type="Gene3D" id="1.10.287.770">
    <property type="entry name" value="YojJ-like"/>
    <property type="match status" value="1"/>
</dbReference>
<dbReference type="GO" id="GO:0005886">
    <property type="term" value="C:plasma membrane"/>
    <property type="evidence" value="ECO:0007669"/>
    <property type="project" value="TreeGrafter"/>
</dbReference>
<evidence type="ECO:0000256" key="12">
    <source>
        <dbReference type="RuleBase" id="RU000679"/>
    </source>
</evidence>
<dbReference type="Proteomes" id="UP000677054">
    <property type="component" value="Unassembled WGS sequence"/>
</dbReference>
<comment type="subcellular location">
    <subcellularLocation>
        <location evidence="1">Membrane</location>
        <topology evidence="1">Multi-pass membrane protein</topology>
    </subcellularLocation>
</comment>
<gene>
    <name evidence="14" type="ORF">DSTB1V02_LOCUS2388</name>
</gene>